<dbReference type="KEGG" id="vg:65123473"/>
<evidence type="ECO:0000256" key="9">
    <source>
        <dbReference type="ARBA" id="ARBA00023157"/>
    </source>
</evidence>
<evidence type="ECO:0000256" key="10">
    <source>
        <dbReference type="ARBA" id="ARBA00023163"/>
    </source>
</evidence>
<keyword evidence="8" id="KW-0238">DNA-binding</keyword>
<dbReference type="PANTHER" id="PTHR38839">
    <property type="entry name" value="TRANSCRIPTIONAL REGULATOR WHID-RELATED"/>
    <property type="match status" value="1"/>
</dbReference>
<keyword evidence="4" id="KW-0479">Metal-binding</keyword>
<dbReference type="GO" id="GO:0051539">
    <property type="term" value="F:4 iron, 4 sulfur cluster binding"/>
    <property type="evidence" value="ECO:0007669"/>
    <property type="project" value="UniProtKB-KW"/>
</dbReference>
<evidence type="ECO:0000313" key="13">
    <source>
        <dbReference type="Proteomes" id="UP000382888"/>
    </source>
</evidence>
<dbReference type="GO" id="GO:0045892">
    <property type="term" value="P:negative regulation of DNA-templated transcription"/>
    <property type="evidence" value="ECO:0007669"/>
    <property type="project" value="TreeGrafter"/>
</dbReference>
<dbReference type="GO" id="GO:0046872">
    <property type="term" value="F:metal ion binding"/>
    <property type="evidence" value="ECO:0007669"/>
    <property type="project" value="UniProtKB-KW"/>
</dbReference>
<dbReference type="InterPro" id="IPR034768">
    <property type="entry name" value="4FE4S_WBL"/>
</dbReference>
<evidence type="ECO:0000256" key="5">
    <source>
        <dbReference type="ARBA" id="ARBA00023004"/>
    </source>
</evidence>
<proteinExistence type="inferred from homology"/>
<keyword evidence="5" id="KW-0408">Iron</keyword>
<evidence type="ECO:0000256" key="3">
    <source>
        <dbReference type="ARBA" id="ARBA00022485"/>
    </source>
</evidence>
<dbReference type="GeneID" id="65123473"/>
<accession>A0A5Q2W9J3</accession>
<dbReference type="GO" id="GO:0047134">
    <property type="term" value="F:protein-disulfide reductase [NAD(P)H] activity"/>
    <property type="evidence" value="ECO:0007669"/>
    <property type="project" value="TreeGrafter"/>
</dbReference>
<keyword evidence="9" id="KW-1015">Disulfide bond</keyword>
<dbReference type="InterPro" id="IPR003482">
    <property type="entry name" value="Whib"/>
</dbReference>
<evidence type="ECO:0000256" key="8">
    <source>
        <dbReference type="ARBA" id="ARBA00023125"/>
    </source>
</evidence>
<sequence length="111" mass="12179">MAEHVTVIATNVAGRRNRTIPELSIPDLPGAVCKGVEDPDIFFPGVGGGGRKAIKQAKALCATCPVRVKCLDEALNWDREYPDYYDRTQGIWGGTTEAERKVILKKERHAA</sequence>
<protein>
    <submittedName>
        <fullName evidence="12">WhiB family transcription factor</fullName>
    </submittedName>
</protein>
<name>A0A5Q2W9J3_9CAUD</name>
<dbReference type="Proteomes" id="UP000382888">
    <property type="component" value="Segment"/>
</dbReference>
<dbReference type="RefSeq" id="YP_010105478.1">
    <property type="nucleotide sequence ID" value="NC_055827.1"/>
</dbReference>
<keyword evidence="7" id="KW-0805">Transcription regulation</keyword>
<dbReference type="GO" id="GO:0003677">
    <property type="term" value="F:DNA binding"/>
    <property type="evidence" value="ECO:0007669"/>
    <property type="project" value="UniProtKB-KW"/>
</dbReference>
<evidence type="ECO:0000256" key="2">
    <source>
        <dbReference type="ARBA" id="ARBA00006597"/>
    </source>
</evidence>
<evidence type="ECO:0000259" key="11">
    <source>
        <dbReference type="PROSITE" id="PS51674"/>
    </source>
</evidence>
<evidence type="ECO:0000313" key="12">
    <source>
        <dbReference type="EMBL" id="QGH75186.1"/>
    </source>
</evidence>
<evidence type="ECO:0000256" key="4">
    <source>
        <dbReference type="ARBA" id="ARBA00022723"/>
    </source>
</evidence>
<comment type="similarity">
    <text evidence="2">Belongs to the WhiB family.</text>
</comment>
<evidence type="ECO:0000256" key="6">
    <source>
        <dbReference type="ARBA" id="ARBA00023014"/>
    </source>
</evidence>
<reference evidence="12 13" key="1">
    <citation type="submission" date="2019-10" db="EMBL/GenBank/DDBJ databases">
        <authorList>
            <person name="Nicke D.S."/>
            <person name="Risi M."/>
            <person name="Mitchell L."/>
            <person name="Tubman A."/>
            <person name="Guild N.A."/>
            <person name="Fillman C.L."/>
            <person name="Garlena R.A."/>
            <person name="Russell D.A."/>
            <person name="Pope W.H."/>
            <person name="Jacobs-Sera D."/>
            <person name="Hatfull G.F."/>
        </authorList>
    </citation>
    <scope>NUCLEOTIDE SEQUENCE [LARGE SCALE GENOMIC DNA]</scope>
</reference>
<gene>
    <name evidence="12" type="primary">76</name>
    <name evidence="12" type="ORF">SEA_DIRKDIRK_76</name>
</gene>
<dbReference type="PROSITE" id="PS51674">
    <property type="entry name" value="4FE4S_WBL"/>
    <property type="match status" value="1"/>
</dbReference>
<keyword evidence="3" id="KW-0004">4Fe-4S</keyword>
<keyword evidence="13" id="KW-1185">Reference proteome</keyword>
<keyword evidence="6" id="KW-0411">Iron-sulfur</keyword>
<dbReference type="EMBL" id="MN617841">
    <property type="protein sequence ID" value="QGH75186.1"/>
    <property type="molecule type" value="Genomic_DNA"/>
</dbReference>
<comment type="cofactor">
    <cofactor evidence="1">
        <name>[4Fe-4S] cluster</name>
        <dbReference type="ChEBI" id="CHEBI:49883"/>
    </cofactor>
</comment>
<organism evidence="12 13">
    <name type="scientific">Mycobacterium phage DirkDirk</name>
    <dbReference type="NCBI Taxonomy" id="2664225"/>
    <lineage>
        <taxon>Viruses</taxon>
        <taxon>Duplodnaviria</taxon>
        <taxon>Heunggongvirae</taxon>
        <taxon>Uroviricota</taxon>
        <taxon>Caudoviricetes</taxon>
        <taxon>Vilmaviridae</taxon>
        <taxon>Lclasvirinae</taxon>
        <taxon>Bronvirus</taxon>
        <taxon>Bronvirus dirkdirk</taxon>
    </lineage>
</organism>
<evidence type="ECO:0000256" key="1">
    <source>
        <dbReference type="ARBA" id="ARBA00001966"/>
    </source>
</evidence>
<keyword evidence="10" id="KW-0804">Transcription</keyword>
<dbReference type="Pfam" id="PF02467">
    <property type="entry name" value="Whib"/>
    <property type="match status" value="1"/>
</dbReference>
<evidence type="ECO:0000256" key="7">
    <source>
        <dbReference type="ARBA" id="ARBA00023015"/>
    </source>
</evidence>
<feature type="domain" description="4Fe-4S Wbl-type" evidence="11">
    <location>
        <begin position="32"/>
        <end position="102"/>
    </location>
</feature>